<dbReference type="Proteomes" id="UP000835052">
    <property type="component" value="Unassembled WGS sequence"/>
</dbReference>
<evidence type="ECO:0000313" key="2">
    <source>
        <dbReference type="Proteomes" id="UP000835052"/>
    </source>
</evidence>
<evidence type="ECO:0000313" key="1">
    <source>
        <dbReference type="EMBL" id="CAD6194767.1"/>
    </source>
</evidence>
<dbReference type="AlphaFoldDB" id="A0A8S1HHZ9"/>
<protein>
    <submittedName>
        <fullName evidence="1">Uncharacterized protein</fullName>
    </submittedName>
</protein>
<keyword evidence="2" id="KW-1185">Reference proteome</keyword>
<proteinExistence type="predicted"/>
<accession>A0A8S1HHZ9</accession>
<reference evidence="1" key="1">
    <citation type="submission" date="2020-10" db="EMBL/GenBank/DDBJ databases">
        <authorList>
            <person name="Kikuchi T."/>
        </authorList>
    </citation>
    <scope>NUCLEOTIDE SEQUENCE</scope>
    <source>
        <strain evidence="1">NKZ352</strain>
    </source>
</reference>
<organism evidence="1 2">
    <name type="scientific">Caenorhabditis auriculariae</name>
    <dbReference type="NCBI Taxonomy" id="2777116"/>
    <lineage>
        <taxon>Eukaryota</taxon>
        <taxon>Metazoa</taxon>
        <taxon>Ecdysozoa</taxon>
        <taxon>Nematoda</taxon>
        <taxon>Chromadorea</taxon>
        <taxon>Rhabditida</taxon>
        <taxon>Rhabditina</taxon>
        <taxon>Rhabditomorpha</taxon>
        <taxon>Rhabditoidea</taxon>
        <taxon>Rhabditidae</taxon>
        <taxon>Peloderinae</taxon>
        <taxon>Caenorhabditis</taxon>
    </lineage>
</organism>
<sequence>MGEQPAGQRPVSGVNYLYLLGCPPSTPEPGAVPIIPRTFDTNAPGCQGCGRGAKTSIGSSDRHLYVFFVLTDASKRSASNQGKKNEASVC</sequence>
<gene>
    <name evidence="1" type="ORF">CAUJ_LOCUS10686</name>
</gene>
<dbReference type="EMBL" id="CAJGYM010000047">
    <property type="protein sequence ID" value="CAD6194767.1"/>
    <property type="molecule type" value="Genomic_DNA"/>
</dbReference>
<comment type="caution">
    <text evidence="1">The sequence shown here is derived from an EMBL/GenBank/DDBJ whole genome shotgun (WGS) entry which is preliminary data.</text>
</comment>
<name>A0A8S1HHZ9_9PELO</name>